<dbReference type="GO" id="GO:0008967">
    <property type="term" value="F:phosphoglycolate phosphatase activity"/>
    <property type="evidence" value="ECO:0007669"/>
    <property type="project" value="TreeGrafter"/>
</dbReference>
<dbReference type="InterPro" id="IPR036412">
    <property type="entry name" value="HAD-like_sf"/>
</dbReference>
<keyword evidence="2 9" id="KW-0479">Metal-binding</keyword>
<evidence type="ECO:0000256" key="6">
    <source>
        <dbReference type="ARBA" id="ARBA00052005"/>
    </source>
</evidence>
<evidence type="ECO:0000256" key="4">
    <source>
        <dbReference type="ARBA" id="ARBA00022842"/>
    </source>
</evidence>
<dbReference type="Proteomes" id="UP000004688">
    <property type="component" value="Chromosome"/>
</dbReference>
<dbReference type="InterPro" id="IPR023214">
    <property type="entry name" value="HAD_sf"/>
</dbReference>
<dbReference type="FunFam" id="1.10.150.240:FF:000006">
    <property type="entry name" value="Phosphonoacetaldehyde hydrolase"/>
    <property type="match status" value="1"/>
</dbReference>
<dbReference type="STRING" id="391616.OA238_c39220"/>
<evidence type="ECO:0000256" key="2">
    <source>
        <dbReference type="ARBA" id="ARBA00022723"/>
    </source>
</evidence>
<evidence type="ECO:0000256" key="5">
    <source>
        <dbReference type="ARBA" id="ARBA00023270"/>
    </source>
</evidence>
<dbReference type="KEGG" id="oar:OA238_c39220"/>
<dbReference type="RefSeq" id="WP_015496846.1">
    <property type="nucleotide sequence ID" value="NC_020908.1"/>
</dbReference>
<name>M9RTN2_9RHOB</name>
<dbReference type="GO" id="GO:0000287">
    <property type="term" value="F:magnesium ion binding"/>
    <property type="evidence" value="ECO:0007669"/>
    <property type="project" value="UniProtKB-UniRule"/>
</dbReference>
<dbReference type="InterPro" id="IPR006323">
    <property type="entry name" value="Phosphonoacetald_hydro"/>
</dbReference>
<dbReference type="Pfam" id="PF00702">
    <property type="entry name" value="Hydrolase"/>
    <property type="match status" value="1"/>
</dbReference>
<keyword evidence="3 9" id="KW-0378">Hydrolase</keyword>
<comment type="subunit">
    <text evidence="1 9">Homodimer.</text>
</comment>
<dbReference type="Gene3D" id="3.40.50.1000">
    <property type="entry name" value="HAD superfamily/HAD-like"/>
    <property type="match status" value="1"/>
</dbReference>
<evidence type="ECO:0000313" key="10">
    <source>
        <dbReference type="EMBL" id="AGI73861.1"/>
    </source>
</evidence>
<feature type="binding site" evidence="9">
    <location>
        <position position="10"/>
    </location>
    <ligand>
        <name>Mg(2+)</name>
        <dbReference type="ChEBI" id="CHEBI:18420"/>
    </ligand>
</feature>
<dbReference type="InterPro" id="IPR050155">
    <property type="entry name" value="HAD-like_hydrolase_sf"/>
</dbReference>
<feature type="binding site" evidence="9">
    <location>
        <position position="184"/>
    </location>
    <ligand>
        <name>Mg(2+)</name>
        <dbReference type="ChEBI" id="CHEBI:18420"/>
    </ligand>
</feature>
<dbReference type="PANTHER" id="PTHR43434:SF19">
    <property type="entry name" value="PHOSPHONOACETALDEHYDE HYDROLASE"/>
    <property type="match status" value="1"/>
</dbReference>
<reference evidence="10 11" key="1">
    <citation type="journal article" date="2013" name="PLoS ONE">
        <title>Poles Apart: Arctic and Antarctic Octadecabacter strains Share High Genome Plasticity and a New Type of Xanthorhodopsin.</title>
        <authorList>
            <person name="Vollmers J."/>
            <person name="Voget S."/>
            <person name="Dietrich S."/>
            <person name="Gollnow K."/>
            <person name="Smits M."/>
            <person name="Meyer K."/>
            <person name="Brinkhoff T."/>
            <person name="Simon M."/>
            <person name="Daniel R."/>
        </authorList>
    </citation>
    <scope>NUCLEOTIDE SEQUENCE [LARGE SCALE GENOMIC DNA]</scope>
    <source>
        <strain evidence="10 11">238</strain>
    </source>
</reference>
<evidence type="ECO:0000256" key="7">
    <source>
        <dbReference type="ARBA" id="ARBA00056573"/>
    </source>
</evidence>
<evidence type="ECO:0000256" key="1">
    <source>
        <dbReference type="ARBA" id="ARBA00011738"/>
    </source>
</evidence>
<dbReference type="eggNOG" id="COG0637">
    <property type="taxonomic scope" value="Bacteria"/>
</dbReference>
<protein>
    <recommendedName>
        <fullName evidence="8 9">Phosphonoacetaldehyde hydrolase</fullName>
        <shortName evidence="9">Phosphonatase</shortName>
        <ecNumber evidence="8 9">3.11.1.1</ecNumber>
    </recommendedName>
    <alternativeName>
        <fullName evidence="9">Phosphonoacetaldehyde phosphonohydrolase</fullName>
    </alternativeName>
</protein>
<comment type="catalytic activity">
    <reaction evidence="6 9">
        <text>phosphonoacetaldehyde + H2O = acetaldehyde + phosphate + H(+)</text>
        <dbReference type="Rhea" id="RHEA:18905"/>
        <dbReference type="ChEBI" id="CHEBI:15343"/>
        <dbReference type="ChEBI" id="CHEBI:15377"/>
        <dbReference type="ChEBI" id="CHEBI:15378"/>
        <dbReference type="ChEBI" id="CHEBI:43474"/>
        <dbReference type="ChEBI" id="CHEBI:58383"/>
        <dbReference type="EC" id="3.11.1.1"/>
    </reaction>
</comment>
<dbReference type="SUPFAM" id="SSF56784">
    <property type="entry name" value="HAD-like"/>
    <property type="match status" value="1"/>
</dbReference>
<dbReference type="GO" id="GO:0005829">
    <property type="term" value="C:cytosol"/>
    <property type="evidence" value="ECO:0007669"/>
    <property type="project" value="TreeGrafter"/>
</dbReference>
<dbReference type="HAMAP" id="MF_01375">
    <property type="entry name" value="PhnX"/>
    <property type="match status" value="1"/>
</dbReference>
<dbReference type="AlphaFoldDB" id="M9RTN2"/>
<dbReference type="SFLD" id="SFLDS00003">
    <property type="entry name" value="Haloacid_Dehalogenase"/>
    <property type="match status" value="1"/>
</dbReference>
<dbReference type="SFLD" id="SFLDG01129">
    <property type="entry name" value="C1.5:_HAD__Beta-PGM__Phosphata"/>
    <property type="match status" value="1"/>
</dbReference>
<keyword evidence="11" id="KW-1185">Reference proteome</keyword>
<comment type="function">
    <text evidence="7 9">Involved in phosphonate degradation.</text>
</comment>
<dbReference type="Gene3D" id="1.10.150.240">
    <property type="entry name" value="Putative phosphatase, domain 2"/>
    <property type="match status" value="1"/>
</dbReference>
<dbReference type="EMBL" id="CP003742">
    <property type="protein sequence ID" value="AGI73861.1"/>
    <property type="molecule type" value="Genomic_DNA"/>
</dbReference>
<organism evidence="10 11">
    <name type="scientific">Octadecabacter arcticus 238</name>
    <dbReference type="NCBI Taxonomy" id="391616"/>
    <lineage>
        <taxon>Bacteria</taxon>
        <taxon>Pseudomonadati</taxon>
        <taxon>Pseudomonadota</taxon>
        <taxon>Alphaproteobacteria</taxon>
        <taxon>Rhodobacterales</taxon>
        <taxon>Roseobacteraceae</taxon>
        <taxon>Octadecabacter</taxon>
    </lineage>
</organism>
<keyword evidence="4 9" id="KW-0460">Magnesium</keyword>
<dbReference type="OrthoDB" id="5504491at2"/>
<dbReference type="HOGENOM" id="CLU_045011_12_0_5"/>
<dbReference type="EC" id="3.11.1.1" evidence="8 9"/>
<accession>M9RTN2</accession>
<comment type="similarity">
    <text evidence="9">Belongs to the HAD-like hydrolase superfamily. PhnX family.</text>
</comment>
<feature type="active site" description="Schiff-base intermediate with substrate" evidence="9">
    <location>
        <position position="51"/>
    </location>
</feature>
<dbReference type="GO" id="GO:0050194">
    <property type="term" value="F:phosphonoacetaldehyde hydrolase activity"/>
    <property type="evidence" value="ECO:0007669"/>
    <property type="project" value="UniProtKB-UniRule"/>
</dbReference>
<evidence type="ECO:0000256" key="3">
    <source>
        <dbReference type="ARBA" id="ARBA00022801"/>
    </source>
</evidence>
<keyword evidence="5 9" id="KW-0704">Schiff base</keyword>
<evidence type="ECO:0000256" key="8">
    <source>
        <dbReference type="ARBA" id="ARBA00066472"/>
    </source>
</evidence>
<dbReference type="GO" id="GO:0006281">
    <property type="term" value="P:DNA repair"/>
    <property type="evidence" value="ECO:0007669"/>
    <property type="project" value="TreeGrafter"/>
</dbReference>
<proteinExistence type="inferred from homology"/>
<evidence type="ECO:0000313" key="11">
    <source>
        <dbReference type="Proteomes" id="UP000004688"/>
    </source>
</evidence>
<dbReference type="NCBIfam" id="TIGR01422">
    <property type="entry name" value="phosphonatase"/>
    <property type="match status" value="1"/>
</dbReference>
<sequence length="262" mass="27769">MTKFKAAIFDWAGTTVDFGSFAPMGVFIKAMAAFGIDITVEEARAPMGAAKWDHIHAFLQMPQIASQWVSKYGKDPTDADVNAIFKVFVPMNETVAADYADLIPGTLDTIADLRGRGMKIGSTTGYTRSIMQHVLATAAAQGYCPDNLVCSDDLVEGRPGPLGIYKCMVDLAVYPPAAILKVDDTAPGIAEGVSAGCVTVGLALSGNAMGKTLEELAVLSESEIATLRDHAKILLKDAGADHVIDTIRDLPELVTQLEAHLG</sequence>
<gene>
    <name evidence="9 10" type="primary">phnX</name>
    <name evidence="10" type="ORF">OA238_c39220</name>
</gene>
<dbReference type="InterPro" id="IPR023198">
    <property type="entry name" value="PGP-like_dom2"/>
</dbReference>
<evidence type="ECO:0000256" key="9">
    <source>
        <dbReference type="HAMAP-Rule" id="MF_01375"/>
    </source>
</evidence>
<feature type="binding site" evidence="9">
    <location>
        <position position="12"/>
    </location>
    <ligand>
        <name>Mg(2+)</name>
        <dbReference type="ChEBI" id="CHEBI:18420"/>
    </ligand>
</feature>
<feature type="active site" description="Nucleophile" evidence="9">
    <location>
        <position position="10"/>
    </location>
</feature>
<dbReference type="PANTHER" id="PTHR43434">
    <property type="entry name" value="PHOSPHOGLYCOLATE PHOSPHATASE"/>
    <property type="match status" value="1"/>
</dbReference>
<comment type="cofactor">
    <cofactor evidence="9">
        <name>Mg(2+)</name>
        <dbReference type="ChEBI" id="CHEBI:18420"/>
    </cofactor>
    <text evidence="9">Binds 1 Mg(2+) ion per subunit.</text>
</comment>
<dbReference type="GO" id="GO:0019700">
    <property type="term" value="P:organic phosphonate catabolic process"/>
    <property type="evidence" value="ECO:0007669"/>
    <property type="project" value="InterPro"/>
</dbReference>